<dbReference type="EMBL" id="JSYJ01000051">
    <property type="protein sequence ID" value="KHM94968.1"/>
    <property type="molecule type" value="Genomic_DNA"/>
</dbReference>
<sequence length="159" mass="17651">MAWFCWVLKAAGIIDTRNRIFPCWQRMRRLTDALGHAVFRAKRNGAMAALRLLRAEGRCRPCDARRFFINAHQFYNADDFCAAAAAHADRVMQAATPRLRQNGTVGQLPRPAMVDAYESADATAASGGHDSDRLVRLREALADHVMAAALVGVEETRLI</sequence>
<dbReference type="Proteomes" id="UP000030969">
    <property type="component" value="Unassembled WGS sequence"/>
</dbReference>
<gene>
    <name evidence="1" type="ORF">OR61_10205</name>
</gene>
<name>A0AAJ0N524_9XANT</name>
<comment type="caution">
    <text evidence="1">The sequence shown here is derived from an EMBL/GenBank/DDBJ whole genome shotgun (WGS) entry which is preliminary data.</text>
</comment>
<reference evidence="1 2" key="1">
    <citation type="submission" date="2014-11" db="EMBL/GenBank/DDBJ databases">
        <title>Draft Genome Sequences of Xanthomonas vesicatoria Strains from the Balkan Peninsula.</title>
        <authorList>
            <person name="Vancheva T."/>
            <person name="Lefeuvre P."/>
            <person name="Bogatzevska N."/>
            <person name="Moncheva P."/>
            <person name="Koebnik R."/>
        </authorList>
    </citation>
    <scope>NUCLEOTIDE SEQUENCE [LARGE SCALE GENOMIC DNA]</scope>
    <source>
        <strain evidence="1 2">53M</strain>
    </source>
</reference>
<accession>A0AAJ0N524</accession>
<proteinExistence type="predicted"/>
<dbReference type="RefSeq" id="WP_039423851.1">
    <property type="nucleotide sequence ID" value="NZ_JAJIUN010000036.1"/>
</dbReference>
<protein>
    <submittedName>
        <fullName evidence="1">Uncharacterized protein</fullName>
    </submittedName>
</protein>
<evidence type="ECO:0000313" key="2">
    <source>
        <dbReference type="Proteomes" id="UP000030969"/>
    </source>
</evidence>
<evidence type="ECO:0000313" key="1">
    <source>
        <dbReference type="EMBL" id="KHM94968.1"/>
    </source>
</evidence>
<organism evidence="1 2">
    <name type="scientific">Xanthomonas vesicatoria</name>
    <dbReference type="NCBI Taxonomy" id="56460"/>
    <lineage>
        <taxon>Bacteria</taxon>
        <taxon>Pseudomonadati</taxon>
        <taxon>Pseudomonadota</taxon>
        <taxon>Gammaproteobacteria</taxon>
        <taxon>Lysobacterales</taxon>
        <taxon>Lysobacteraceae</taxon>
        <taxon>Xanthomonas</taxon>
    </lineage>
</organism>
<dbReference type="AlphaFoldDB" id="A0AAJ0N524"/>